<sequence>MTVTGANPAGADALGAGGAGGAQPQLSATARAAAQRRLARQAGMHLPHEDLGGSRGGDALAAR</sequence>
<evidence type="ECO:0000313" key="3">
    <source>
        <dbReference type="Proteomes" id="UP000467249"/>
    </source>
</evidence>
<name>A0A6N4WDT4_9MYCO</name>
<protein>
    <submittedName>
        <fullName evidence="2">Uncharacterized protein</fullName>
    </submittedName>
</protein>
<keyword evidence="3" id="KW-1185">Reference proteome</keyword>
<gene>
    <name evidence="2" type="ORF">MANY_42920</name>
</gene>
<dbReference type="Proteomes" id="UP000467249">
    <property type="component" value="Chromosome"/>
</dbReference>
<reference evidence="2 3" key="1">
    <citation type="journal article" date="2019" name="Emerg. Microbes Infect.">
        <title>Comprehensive subspecies identification of 175 nontuberculous mycobacteria species based on 7547 genomic profiles.</title>
        <authorList>
            <person name="Matsumoto Y."/>
            <person name="Kinjo T."/>
            <person name="Motooka D."/>
            <person name="Nabeya D."/>
            <person name="Jung N."/>
            <person name="Uechi K."/>
            <person name="Horii T."/>
            <person name="Iida T."/>
            <person name="Fujita J."/>
            <person name="Nakamura S."/>
        </authorList>
    </citation>
    <scope>NUCLEOTIDE SEQUENCE [LARGE SCALE GENOMIC DNA]</scope>
    <source>
        <strain evidence="2 3">JCM 30275</strain>
    </source>
</reference>
<feature type="region of interest" description="Disordered" evidence="1">
    <location>
        <begin position="1"/>
        <end position="63"/>
    </location>
</feature>
<evidence type="ECO:0000256" key="1">
    <source>
        <dbReference type="SAM" id="MobiDB-lite"/>
    </source>
</evidence>
<dbReference type="EMBL" id="AP022620">
    <property type="protein sequence ID" value="BBZ78955.1"/>
    <property type="molecule type" value="Genomic_DNA"/>
</dbReference>
<feature type="compositionally biased region" description="Low complexity" evidence="1">
    <location>
        <begin position="1"/>
        <end position="14"/>
    </location>
</feature>
<proteinExistence type="predicted"/>
<dbReference type="AlphaFoldDB" id="A0A6N4WDT4"/>
<feature type="compositionally biased region" description="Low complexity" evidence="1">
    <location>
        <begin position="22"/>
        <end position="42"/>
    </location>
</feature>
<accession>A0A6N4WDT4</accession>
<dbReference type="KEGG" id="many:MANY_42920"/>
<evidence type="ECO:0000313" key="2">
    <source>
        <dbReference type="EMBL" id="BBZ78955.1"/>
    </source>
</evidence>
<organism evidence="2 3">
    <name type="scientific">Mycolicibacterium anyangense</name>
    <dbReference type="NCBI Taxonomy" id="1431246"/>
    <lineage>
        <taxon>Bacteria</taxon>
        <taxon>Bacillati</taxon>
        <taxon>Actinomycetota</taxon>
        <taxon>Actinomycetes</taxon>
        <taxon>Mycobacteriales</taxon>
        <taxon>Mycobacteriaceae</taxon>
        <taxon>Mycolicibacterium</taxon>
    </lineage>
</organism>